<evidence type="ECO:0000256" key="4">
    <source>
        <dbReference type="ARBA" id="ARBA00022692"/>
    </source>
</evidence>
<geneLocation type="mitochondrion" evidence="12"/>
<comment type="subcellular location">
    <subcellularLocation>
        <location evidence="1">Membrane</location>
        <topology evidence="1">Multi-pass membrane protein</topology>
    </subcellularLocation>
</comment>
<reference evidence="12" key="1">
    <citation type="submission" date="2021-09" db="EMBL/GenBank/DDBJ databases">
        <title>The complete mitochondrial genome of Syrista parreysii (Spinola, 1843) (Hymenoptera: Cephidae) and phylogenetic analysis.</title>
        <authorList>
            <person name="Liu L."/>
            <person name="Sun Z."/>
            <person name="Niu G."/>
            <person name="Wei M."/>
        </authorList>
    </citation>
    <scope>NUCLEOTIDE SEQUENCE</scope>
</reference>
<comment type="catalytic activity">
    <reaction evidence="10">
        <text>a ubiquinone + NADH + 5 H(+)(in) = a ubiquinol + NAD(+) + 4 H(+)(out)</text>
        <dbReference type="Rhea" id="RHEA:29091"/>
        <dbReference type="Rhea" id="RHEA-COMP:9565"/>
        <dbReference type="Rhea" id="RHEA-COMP:9566"/>
        <dbReference type="ChEBI" id="CHEBI:15378"/>
        <dbReference type="ChEBI" id="CHEBI:16389"/>
        <dbReference type="ChEBI" id="CHEBI:17976"/>
        <dbReference type="ChEBI" id="CHEBI:57540"/>
        <dbReference type="ChEBI" id="CHEBI:57945"/>
        <dbReference type="EC" id="7.1.1.2"/>
    </reaction>
</comment>
<keyword evidence="4 11" id="KW-0812">Transmembrane</keyword>
<keyword evidence="6 11" id="KW-1133">Transmembrane helix</keyword>
<accession>A0A8K1TMU1</accession>
<comment type="similarity">
    <text evidence="2">Belongs to the complex I subunit 4L family.</text>
</comment>
<evidence type="ECO:0000256" key="7">
    <source>
        <dbReference type="ARBA" id="ARBA00023027"/>
    </source>
</evidence>
<sequence length="98" mass="11838">MSMSFELYYMMSLVLGSMMIFMKFNKHVLLILMSLEFFVVSMFYIWFSYFNMLEMDQFMCLYYLVFAINESVLGLSIMILIVRNQGNDYFNLMTLAKW</sequence>
<dbReference type="GO" id="GO:0008137">
    <property type="term" value="F:NADH dehydrogenase (ubiquinone) activity"/>
    <property type="evidence" value="ECO:0007669"/>
    <property type="project" value="UniProtKB-EC"/>
</dbReference>
<evidence type="ECO:0000256" key="5">
    <source>
        <dbReference type="ARBA" id="ARBA00022967"/>
    </source>
</evidence>
<evidence type="ECO:0000256" key="3">
    <source>
        <dbReference type="ARBA" id="ARBA00016612"/>
    </source>
</evidence>
<evidence type="ECO:0000256" key="8">
    <source>
        <dbReference type="ARBA" id="ARBA00023136"/>
    </source>
</evidence>
<evidence type="ECO:0000256" key="1">
    <source>
        <dbReference type="ARBA" id="ARBA00004141"/>
    </source>
</evidence>
<evidence type="ECO:0000256" key="6">
    <source>
        <dbReference type="ARBA" id="ARBA00022989"/>
    </source>
</evidence>
<protein>
    <recommendedName>
        <fullName evidence="3">NADH-ubiquinone oxidoreductase chain 4L</fullName>
    </recommendedName>
    <alternativeName>
        <fullName evidence="9">NADH dehydrogenase subunit 4L</fullName>
    </alternativeName>
</protein>
<evidence type="ECO:0000256" key="9">
    <source>
        <dbReference type="ARBA" id="ARBA00031586"/>
    </source>
</evidence>
<evidence type="ECO:0000256" key="11">
    <source>
        <dbReference type="SAM" id="Phobius"/>
    </source>
</evidence>
<dbReference type="Pfam" id="PF00420">
    <property type="entry name" value="Oxidored_q2"/>
    <property type="match status" value="1"/>
</dbReference>
<feature type="transmembrane region" description="Helical" evidence="11">
    <location>
        <begin position="29"/>
        <end position="49"/>
    </location>
</feature>
<name>A0A8K1TMU1_9HYME</name>
<evidence type="ECO:0000256" key="10">
    <source>
        <dbReference type="ARBA" id="ARBA00049551"/>
    </source>
</evidence>
<feature type="transmembrane region" description="Helical" evidence="11">
    <location>
        <begin position="61"/>
        <end position="82"/>
    </location>
</feature>
<dbReference type="EMBL" id="OK104785">
    <property type="protein sequence ID" value="UGN61585.1"/>
    <property type="molecule type" value="Genomic_DNA"/>
</dbReference>
<organism evidence="12">
    <name type="scientific">Syrista parreyssii</name>
    <dbReference type="NCBI Taxonomy" id="1090889"/>
    <lineage>
        <taxon>Eukaryota</taxon>
        <taxon>Metazoa</taxon>
        <taxon>Ecdysozoa</taxon>
        <taxon>Arthropoda</taxon>
        <taxon>Hexapoda</taxon>
        <taxon>Insecta</taxon>
        <taxon>Pterygota</taxon>
        <taxon>Neoptera</taxon>
        <taxon>Endopterygota</taxon>
        <taxon>Hymenoptera</taxon>
        <taxon>Cephoidea</taxon>
        <taxon>Cephidae</taxon>
        <taxon>Syrista</taxon>
    </lineage>
</organism>
<gene>
    <name evidence="12" type="primary">ND4L</name>
</gene>
<dbReference type="GO" id="GO:0016020">
    <property type="term" value="C:membrane"/>
    <property type="evidence" value="ECO:0007669"/>
    <property type="project" value="UniProtKB-SubCell"/>
</dbReference>
<dbReference type="Gene3D" id="1.10.287.3510">
    <property type="match status" value="1"/>
</dbReference>
<keyword evidence="7" id="KW-0520">NAD</keyword>
<keyword evidence="5" id="KW-1278">Translocase</keyword>
<proteinExistence type="inferred from homology"/>
<evidence type="ECO:0000313" key="12">
    <source>
        <dbReference type="EMBL" id="UGN61585.1"/>
    </source>
</evidence>
<evidence type="ECO:0000256" key="2">
    <source>
        <dbReference type="ARBA" id="ARBA00010519"/>
    </source>
</evidence>
<dbReference type="InterPro" id="IPR039428">
    <property type="entry name" value="NUOK/Mnh_C1-like"/>
</dbReference>
<keyword evidence="12" id="KW-0496">Mitochondrion</keyword>
<dbReference type="AlphaFoldDB" id="A0A8K1TMU1"/>
<keyword evidence="8 11" id="KW-0472">Membrane</keyword>